<evidence type="ECO:0000313" key="1">
    <source>
        <dbReference type="EMBL" id="KAI8009848.1"/>
    </source>
</evidence>
<proteinExistence type="predicted"/>
<accession>A0ACC0HAD4</accession>
<keyword evidence="2" id="KW-1185">Reference proteome</keyword>
<name>A0ACC0HAD4_9ERIC</name>
<evidence type="ECO:0000313" key="2">
    <source>
        <dbReference type="Proteomes" id="UP001060215"/>
    </source>
</evidence>
<protein>
    <submittedName>
        <fullName evidence="1">Uncharacterized protein</fullName>
    </submittedName>
</protein>
<dbReference type="Proteomes" id="UP001060215">
    <property type="component" value="Chromosome 5"/>
</dbReference>
<dbReference type="EMBL" id="CM045762">
    <property type="protein sequence ID" value="KAI8009848.1"/>
    <property type="molecule type" value="Genomic_DNA"/>
</dbReference>
<organism evidence="1 2">
    <name type="scientific">Camellia lanceoleosa</name>
    <dbReference type="NCBI Taxonomy" id="1840588"/>
    <lineage>
        <taxon>Eukaryota</taxon>
        <taxon>Viridiplantae</taxon>
        <taxon>Streptophyta</taxon>
        <taxon>Embryophyta</taxon>
        <taxon>Tracheophyta</taxon>
        <taxon>Spermatophyta</taxon>
        <taxon>Magnoliopsida</taxon>
        <taxon>eudicotyledons</taxon>
        <taxon>Gunneridae</taxon>
        <taxon>Pentapetalae</taxon>
        <taxon>asterids</taxon>
        <taxon>Ericales</taxon>
        <taxon>Theaceae</taxon>
        <taxon>Camellia</taxon>
    </lineage>
</organism>
<sequence>MLCYQLFLYLFLTAVTFMLFAKLSGCILLYYLSACYYDSICYTVLCLLLLWSLRCLGVLPALAVANSCYPRYLLPLFCVVVAGEVNGYGTEVETRKVALERENQLERWETAQWGAGVLCQVGTDVLRRRRRSTPQPETTVEAAAIDLVKVFLCPICRQIHHALGDGISLMSVLLACCRRANDPDRRRTFESVGASKEMGESERWKRVVERGVKTREAAEIDDILMGPLGFSVDLLIELASLSVATAIAEVYRSTEHICVLAICGPGNNGVRVIELEL</sequence>
<comment type="caution">
    <text evidence="1">The sequence shown here is derived from an EMBL/GenBank/DDBJ whole genome shotgun (WGS) entry which is preliminary data.</text>
</comment>
<reference evidence="1 2" key="1">
    <citation type="journal article" date="2022" name="Plant J.">
        <title>Chromosome-level genome of Camellia lanceoleosa provides a valuable resource for understanding genome evolution and self-incompatibility.</title>
        <authorList>
            <person name="Gong W."/>
            <person name="Xiao S."/>
            <person name="Wang L."/>
            <person name="Liao Z."/>
            <person name="Chang Y."/>
            <person name="Mo W."/>
            <person name="Hu G."/>
            <person name="Li W."/>
            <person name="Zhao G."/>
            <person name="Zhu H."/>
            <person name="Hu X."/>
            <person name="Ji K."/>
            <person name="Xiang X."/>
            <person name="Song Q."/>
            <person name="Yuan D."/>
            <person name="Jin S."/>
            <person name="Zhang L."/>
        </authorList>
    </citation>
    <scope>NUCLEOTIDE SEQUENCE [LARGE SCALE GENOMIC DNA]</scope>
    <source>
        <tissue evidence="1">Fresh and healthy young leaves</tissue>
    </source>
</reference>
<gene>
    <name evidence="1" type="ORF">LOK49_LG06G01464</name>
</gene>